<proteinExistence type="predicted"/>
<dbReference type="InParanoid" id="A0A7N2MFL0"/>
<dbReference type="InterPro" id="IPR006580">
    <property type="entry name" value="Znf_TTF"/>
</dbReference>
<evidence type="ECO:0000313" key="3">
    <source>
        <dbReference type="Proteomes" id="UP000594261"/>
    </source>
</evidence>
<dbReference type="Proteomes" id="UP000594261">
    <property type="component" value="Chromosome 8"/>
</dbReference>
<evidence type="ECO:0000259" key="1">
    <source>
        <dbReference type="SMART" id="SM00597"/>
    </source>
</evidence>
<feature type="domain" description="TTF-type" evidence="1">
    <location>
        <begin position="106"/>
        <end position="201"/>
    </location>
</feature>
<sequence length="749" mass="86743">MLDFFKRKGSTSNSSEVNVELPTTNDAIPILENVGVPILENVGVPVSQTQFQRIDLDSLDYDLGTRKQIWEYHVNQRDEIRRAYIKKGSHQPPLETFKKSGKCNLSFQDFWYKNNSKWLEYSPTTDAAYCLPCFVFHNPNVVVGQNTFIVGGFRNWKKVGGKDCYFQGHIGKDPNSAHRVAEQMCKDLMNQSQHLQRVVDHFTTEQIANNRLQLKATIFIFRYLAFQAIAFRGRDESFSSLNHGNFHESLGIMTFWNEKVAEIIEKTPKNATYTSLRIQKEILHVFSAKVKKAIQEEISDAKFCIMVDEARDESMKEQMVVVFRYVDAEGFVKEHFFGLIHVVDTAALTLKKGIYSLLSQHCLDIQNIRGQGYDGASNIEQLKVANANEIARLIDLEEFEIGSGLNQIGTLQRPVETRWSSHFRLVSNLLRMFTSTVEILQNIIDDAIDGEHRAEGESSYDGLTSFEFVFILHLEKETMEITNKLCQALQNQSQDILNVMHLVSSTKALIQKFRDDGWDGLVTTMISFCEKHCIDVLDMNARYVARRGRARNQQDNVTNKHHYRVNIFYTTIDSQLQELNYRFNEDAMELLRLSSALEPREALKSFRISNLCLLVKNFYPQDFTDYDKQVLEKELYHFEHNVVQDPEFKKLKILSELSQWLVRTGNSKHYKLVYRMVRLVLTLPVSTATIKQAFSVIKVVKTDFRNKMENDFLNDYLMLYIEKDIASTFSLDSIVDDFEDLKERRVPFS</sequence>
<dbReference type="Gramene" id="QL08p064322:mrna">
    <property type="protein sequence ID" value="QL08p064322:mrna"/>
    <property type="gene ID" value="QL08p064322"/>
</dbReference>
<evidence type="ECO:0000313" key="2">
    <source>
        <dbReference type="EnsemblPlants" id="QL08p064322:mrna"/>
    </source>
</evidence>
<dbReference type="Pfam" id="PF14291">
    <property type="entry name" value="DUF4371"/>
    <property type="match status" value="1"/>
</dbReference>
<dbReference type="SUPFAM" id="SSF53098">
    <property type="entry name" value="Ribonuclease H-like"/>
    <property type="match status" value="1"/>
</dbReference>
<dbReference type="PANTHER" id="PTHR11697">
    <property type="entry name" value="GENERAL TRANSCRIPTION FACTOR 2-RELATED ZINC FINGER PROTEIN"/>
    <property type="match status" value="1"/>
</dbReference>
<dbReference type="AlphaFoldDB" id="A0A7N2MFL0"/>
<organism evidence="2 3">
    <name type="scientific">Quercus lobata</name>
    <name type="common">Valley oak</name>
    <dbReference type="NCBI Taxonomy" id="97700"/>
    <lineage>
        <taxon>Eukaryota</taxon>
        <taxon>Viridiplantae</taxon>
        <taxon>Streptophyta</taxon>
        <taxon>Embryophyta</taxon>
        <taxon>Tracheophyta</taxon>
        <taxon>Spermatophyta</taxon>
        <taxon>Magnoliopsida</taxon>
        <taxon>eudicotyledons</taxon>
        <taxon>Gunneridae</taxon>
        <taxon>Pentapetalae</taxon>
        <taxon>rosids</taxon>
        <taxon>fabids</taxon>
        <taxon>Fagales</taxon>
        <taxon>Fagaceae</taxon>
        <taxon>Quercus</taxon>
    </lineage>
</organism>
<dbReference type="OMA" id="DIMEITH"/>
<reference evidence="2" key="2">
    <citation type="submission" date="2021-01" db="UniProtKB">
        <authorList>
            <consortium name="EnsemblPlants"/>
        </authorList>
    </citation>
    <scope>IDENTIFICATION</scope>
</reference>
<dbReference type="InterPro" id="IPR008906">
    <property type="entry name" value="HATC_C_dom"/>
</dbReference>
<dbReference type="EMBL" id="LRBV02000008">
    <property type="status" value="NOT_ANNOTATED_CDS"/>
    <property type="molecule type" value="Genomic_DNA"/>
</dbReference>
<dbReference type="InterPro" id="IPR055298">
    <property type="entry name" value="AtLOH3-like"/>
</dbReference>
<dbReference type="SMART" id="SM00597">
    <property type="entry name" value="ZnF_TTF"/>
    <property type="match status" value="1"/>
</dbReference>
<dbReference type="InterPro" id="IPR012337">
    <property type="entry name" value="RNaseH-like_sf"/>
</dbReference>
<dbReference type="InterPro" id="IPR025398">
    <property type="entry name" value="DUF4371"/>
</dbReference>
<protein>
    <recommendedName>
        <fullName evidence="1">TTF-type domain-containing protein</fullName>
    </recommendedName>
</protein>
<dbReference type="EnsemblPlants" id="QL08p064322:mrna">
    <property type="protein sequence ID" value="QL08p064322:mrna"/>
    <property type="gene ID" value="QL08p064322"/>
</dbReference>
<keyword evidence="3" id="KW-1185">Reference proteome</keyword>
<dbReference type="Pfam" id="PF05699">
    <property type="entry name" value="Dimer_Tnp_hAT"/>
    <property type="match status" value="1"/>
</dbReference>
<name>A0A7N2MFL0_QUELO</name>
<accession>A0A7N2MFL0</accession>
<reference evidence="2 3" key="1">
    <citation type="journal article" date="2016" name="G3 (Bethesda)">
        <title>First Draft Assembly and Annotation of the Genome of a California Endemic Oak Quercus lobata Nee (Fagaceae).</title>
        <authorList>
            <person name="Sork V.L."/>
            <person name="Fitz-Gibbon S.T."/>
            <person name="Puiu D."/>
            <person name="Crepeau M."/>
            <person name="Gugger P.F."/>
            <person name="Sherman R."/>
            <person name="Stevens K."/>
            <person name="Langley C.H."/>
            <person name="Pellegrini M."/>
            <person name="Salzberg S.L."/>
        </authorList>
    </citation>
    <scope>NUCLEOTIDE SEQUENCE [LARGE SCALE GENOMIC DNA]</scope>
    <source>
        <strain evidence="2 3">cv. SW786</strain>
    </source>
</reference>
<dbReference type="GO" id="GO:0046983">
    <property type="term" value="F:protein dimerization activity"/>
    <property type="evidence" value="ECO:0007669"/>
    <property type="project" value="InterPro"/>
</dbReference>
<dbReference type="PANTHER" id="PTHR11697:SF231">
    <property type="entry name" value="TTF-TYPE DOMAIN-CONTAINING PROTEIN"/>
    <property type="match status" value="1"/>
</dbReference>